<dbReference type="Proteomes" id="UP001629113">
    <property type="component" value="Unassembled WGS sequence"/>
</dbReference>
<feature type="transmembrane region" description="Helical" evidence="1">
    <location>
        <begin position="9"/>
        <end position="31"/>
    </location>
</feature>
<dbReference type="InterPro" id="IPR036426">
    <property type="entry name" value="Bulb-type_lectin_dom_sf"/>
</dbReference>
<accession>A0ABR4P9X0</accession>
<organism evidence="2 3">
    <name type="scientific">Phlyctema vagabunda</name>
    <dbReference type="NCBI Taxonomy" id="108571"/>
    <lineage>
        <taxon>Eukaryota</taxon>
        <taxon>Fungi</taxon>
        <taxon>Dikarya</taxon>
        <taxon>Ascomycota</taxon>
        <taxon>Pezizomycotina</taxon>
        <taxon>Leotiomycetes</taxon>
        <taxon>Helotiales</taxon>
        <taxon>Dermateaceae</taxon>
        <taxon>Phlyctema</taxon>
    </lineage>
</organism>
<evidence type="ECO:0000313" key="3">
    <source>
        <dbReference type="Proteomes" id="UP001629113"/>
    </source>
</evidence>
<name>A0ABR4P9X0_9HELO</name>
<keyword evidence="1" id="KW-0812">Transmembrane</keyword>
<reference evidence="2 3" key="1">
    <citation type="submission" date="2024-06" db="EMBL/GenBank/DDBJ databases">
        <title>Complete genome of Phlyctema vagabunda strain 19-DSS-EL-015.</title>
        <authorList>
            <person name="Fiorenzani C."/>
        </authorList>
    </citation>
    <scope>NUCLEOTIDE SEQUENCE [LARGE SCALE GENOMIC DNA]</scope>
    <source>
        <strain evidence="2 3">19-DSS-EL-015</strain>
    </source>
</reference>
<keyword evidence="1" id="KW-1133">Transmembrane helix</keyword>
<keyword evidence="3" id="KW-1185">Reference proteome</keyword>
<gene>
    <name evidence="2" type="ORF">PVAG01_08370</name>
</gene>
<dbReference type="Gene3D" id="2.90.10.10">
    <property type="entry name" value="Bulb-type lectin domain"/>
    <property type="match status" value="1"/>
</dbReference>
<proteinExistence type="predicted"/>
<comment type="caution">
    <text evidence="2">The sequence shown here is derived from an EMBL/GenBank/DDBJ whole genome shotgun (WGS) entry which is preliminary data.</text>
</comment>
<protein>
    <submittedName>
        <fullName evidence="2">Uncharacterized protein</fullName>
    </submittedName>
</protein>
<evidence type="ECO:0000256" key="1">
    <source>
        <dbReference type="SAM" id="Phobius"/>
    </source>
</evidence>
<keyword evidence="1" id="KW-0472">Membrane</keyword>
<dbReference type="EMBL" id="JBFCZG010000007">
    <property type="protein sequence ID" value="KAL3419871.1"/>
    <property type="molecule type" value="Genomic_DNA"/>
</dbReference>
<evidence type="ECO:0000313" key="2">
    <source>
        <dbReference type="EMBL" id="KAL3419871.1"/>
    </source>
</evidence>
<sequence length="566" mass="62086">MAVTLNRAAIFRIGAVFIVGSLALIFFAPWYKDSIFGTPLPVTAPSELLNNEPALPQDVQPIATDPQAVDIPSSTSHNHVDVHDAIGAGVGGTNDGTPTSAAAGSTQTTTSVLHMGEALESKILVSPNNKYRFGLKSSGQLSLLATDTGIELFSSNTKFHWPVDFHAELNQDGVLELTWTNDTMVPKSGKPWVSSLLPGCDGVNTTTSHSKAKSSEEESDGLESKKPILELLDSGLLQIRNNDDTVVCILNRAVNDPGRLAVIYAGFLRTYLKTCAEHQRKLVVPWSGSGGADVHVYSYLEEAFHEHEDKPTRESIEKNLRDCFGDSLKTVTLVNVKNVSETWDGAPEAVVHTCGQEKLNRHVSQFKSIWLAGREVQKYMTQKGIRYDYILKTRLDLLLHGNIPRLEELAPMVADGAVMAPRVAMDWNWYAMIHDGSLIAGVTDIMAFGRAAQMWTYMNLYVGMKDMKTMEWSGDDGASPAKWTEFNTHGHAKVDVPDKETCTPEGALAYWLSINNIPVKTEWRFQMALLRNSGPGPRLGKELGEIIFTCPIEGRDFLCPGFVPGA</sequence>